<dbReference type="EMBL" id="RWJN01000365">
    <property type="protein sequence ID" value="TCD62513.1"/>
    <property type="molecule type" value="Genomic_DNA"/>
</dbReference>
<dbReference type="STRING" id="92696.A0A4R0R7W0"/>
<evidence type="ECO:0000259" key="4">
    <source>
        <dbReference type="SMART" id="SM00822"/>
    </source>
</evidence>
<feature type="domain" description="Ketoreductase" evidence="4">
    <location>
        <begin position="8"/>
        <end position="202"/>
    </location>
</feature>
<dbReference type="Pfam" id="PF00106">
    <property type="entry name" value="adh_short"/>
    <property type="match status" value="1"/>
</dbReference>
<keyword evidence="2" id="KW-0521">NADP</keyword>
<dbReference type="InterPro" id="IPR020904">
    <property type="entry name" value="Sc_DH/Rdtase_CS"/>
</dbReference>
<accession>A0A4R0R7W0</accession>
<dbReference type="PROSITE" id="PS00061">
    <property type="entry name" value="ADH_SHORT"/>
    <property type="match status" value="1"/>
</dbReference>
<dbReference type="FunFam" id="3.40.50.720:FF:000173">
    <property type="entry name" value="3-oxoacyl-[acyl-carrier protein] reductase"/>
    <property type="match status" value="1"/>
</dbReference>
<dbReference type="PRINTS" id="PR00081">
    <property type="entry name" value="GDHRDH"/>
</dbReference>
<gene>
    <name evidence="5" type="ORF">EIP91_006787</name>
</gene>
<dbReference type="PANTHER" id="PTHR42760">
    <property type="entry name" value="SHORT-CHAIN DEHYDROGENASES/REDUCTASES FAMILY MEMBER"/>
    <property type="match status" value="1"/>
</dbReference>
<evidence type="ECO:0000256" key="1">
    <source>
        <dbReference type="ARBA" id="ARBA00006484"/>
    </source>
</evidence>
<dbReference type="GO" id="GO:0048038">
    <property type="term" value="F:quinone binding"/>
    <property type="evidence" value="ECO:0007669"/>
    <property type="project" value="TreeGrafter"/>
</dbReference>
<dbReference type="AlphaFoldDB" id="A0A4R0R7W0"/>
<comment type="similarity">
    <text evidence="1">Belongs to the short-chain dehydrogenases/reductases (SDR) family.</text>
</comment>
<evidence type="ECO:0000313" key="6">
    <source>
        <dbReference type="Proteomes" id="UP000292702"/>
    </source>
</evidence>
<dbReference type="GO" id="GO:0016616">
    <property type="term" value="F:oxidoreductase activity, acting on the CH-OH group of donors, NAD or NADP as acceptor"/>
    <property type="evidence" value="ECO:0007669"/>
    <property type="project" value="TreeGrafter"/>
</dbReference>
<dbReference type="InterPro" id="IPR002347">
    <property type="entry name" value="SDR_fam"/>
</dbReference>
<dbReference type="SUPFAM" id="SSF51735">
    <property type="entry name" value="NAD(P)-binding Rossmann-fold domains"/>
    <property type="match status" value="1"/>
</dbReference>
<dbReference type="SMART" id="SM00822">
    <property type="entry name" value="PKS_KR"/>
    <property type="match status" value="1"/>
</dbReference>
<evidence type="ECO:0000256" key="2">
    <source>
        <dbReference type="ARBA" id="ARBA00022857"/>
    </source>
</evidence>
<keyword evidence="3" id="KW-0560">Oxidoreductase</keyword>
<dbReference type="InterPro" id="IPR036291">
    <property type="entry name" value="NAD(P)-bd_dom_sf"/>
</dbReference>
<sequence length="248" mass="26246">MENTLRGKLVLITGCSGGIGQASAKHLARLGCSVAVHHSSKSSKSIADNLVSELPQLASGVRAHAFQADLSSYEAAEKLHAEVVKTLGHPDILFANHGTTGLKIGPMGNIQDVSLDLFEELWKLHAGISFRLTQLCLPHMESSQWGRVIFTSSVAALTGGVIGPHYASSKAALHGLSHWLAQRYCKEGITSNVIAPALIADTAMMGDAKPELQNKIPVGRFGKPDEVASVVATVATNAYMTNKAHHLG</sequence>
<dbReference type="OrthoDB" id="1888931at2759"/>
<dbReference type="CDD" id="cd05233">
    <property type="entry name" value="SDR_c"/>
    <property type="match status" value="1"/>
</dbReference>
<proteinExistence type="inferred from homology"/>
<organism evidence="5 6">
    <name type="scientific">Steccherinum ochraceum</name>
    <dbReference type="NCBI Taxonomy" id="92696"/>
    <lineage>
        <taxon>Eukaryota</taxon>
        <taxon>Fungi</taxon>
        <taxon>Dikarya</taxon>
        <taxon>Basidiomycota</taxon>
        <taxon>Agaricomycotina</taxon>
        <taxon>Agaricomycetes</taxon>
        <taxon>Polyporales</taxon>
        <taxon>Steccherinaceae</taxon>
        <taxon>Steccherinum</taxon>
    </lineage>
</organism>
<keyword evidence="6" id="KW-1185">Reference proteome</keyword>
<evidence type="ECO:0000256" key="3">
    <source>
        <dbReference type="ARBA" id="ARBA00023002"/>
    </source>
</evidence>
<name>A0A4R0R7W0_9APHY</name>
<dbReference type="PANTHER" id="PTHR42760:SF127">
    <property type="entry name" value="3-KETOACYL-ACYL CARRIER PROTEIN REDUCTASE-RELATED"/>
    <property type="match status" value="1"/>
</dbReference>
<dbReference type="GO" id="GO:0006633">
    <property type="term" value="P:fatty acid biosynthetic process"/>
    <property type="evidence" value="ECO:0007669"/>
    <property type="project" value="TreeGrafter"/>
</dbReference>
<dbReference type="InterPro" id="IPR057326">
    <property type="entry name" value="KR_dom"/>
</dbReference>
<protein>
    <recommendedName>
        <fullName evidence="4">Ketoreductase domain-containing protein</fullName>
    </recommendedName>
</protein>
<evidence type="ECO:0000313" key="5">
    <source>
        <dbReference type="EMBL" id="TCD62513.1"/>
    </source>
</evidence>
<comment type="caution">
    <text evidence="5">The sequence shown here is derived from an EMBL/GenBank/DDBJ whole genome shotgun (WGS) entry which is preliminary data.</text>
</comment>
<dbReference type="Proteomes" id="UP000292702">
    <property type="component" value="Unassembled WGS sequence"/>
</dbReference>
<reference evidence="5 6" key="1">
    <citation type="submission" date="2018-11" db="EMBL/GenBank/DDBJ databases">
        <title>Genome assembly of Steccherinum ochraceum LE-BIN_3174, the white-rot fungus of the Steccherinaceae family (The Residual Polyporoid clade, Polyporales, Basidiomycota).</title>
        <authorList>
            <person name="Fedorova T.V."/>
            <person name="Glazunova O.A."/>
            <person name="Landesman E.O."/>
            <person name="Moiseenko K.V."/>
            <person name="Psurtseva N.V."/>
            <person name="Savinova O.S."/>
            <person name="Shakhova N.V."/>
            <person name="Tyazhelova T.V."/>
            <person name="Vasina D.V."/>
        </authorList>
    </citation>
    <scope>NUCLEOTIDE SEQUENCE [LARGE SCALE GENOMIC DNA]</scope>
    <source>
        <strain evidence="5 6">LE-BIN_3174</strain>
    </source>
</reference>
<dbReference type="Gene3D" id="3.40.50.720">
    <property type="entry name" value="NAD(P)-binding Rossmann-like Domain"/>
    <property type="match status" value="1"/>
</dbReference>